<evidence type="ECO:0000313" key="3">
    <source>
        <dbReference type="Proteomes" id="UP000287033"/>
    </source>
</evidence>
<reference evidence="2 3" key="1">
    <citation type="journal article" date="2018" name="Nat. Ecol. Evol.">
        <title>Shark genomes provide insights into elasmobranch evolution and the origin of vertebrates.</title>
        <authorList>
            <person name="Hara Y"/>
            <person name="Yamaguchi K"/>
            <person name="Onimaru K"/>
            <person name="Kadota M"/>
            <person name="Koyanagi M"/>
            <person name="Keeley SD"/>
            <person name="Tatsumi K"/>
            <person name="Tanaka K"/>
            <person name="Motone F"/>
            <person name="Kageyama Y"/>
            <person name="Nozu R"/>
            <person name="Adachi N"/>
            <person name="Nishimura O"/>
            <person name="Nakagawa R"/>
            <person name="Tanegashima C"/>
            <person name="Kiyatake I"/>
            <person name="Matsumoto R"/>
            <person name="Murakumo K"/>
            <person name="Nishida K"/>
            <person name="Terakita A"/>
            <person name="Kuratani S"/>
            <person name="Sato K"/>
            <person name="Hyodo S Kuraku.S."/>
        </authorList>
    </citation>
    <scope>NUCLEOTIDE SEQUENCE [LARGE SCALE GENOMIC DNA]</scope>
</reference>
<sequence>MEETCIPYIDAGRPRSIKGYGCCKYTAYSKNTRLAATVNIFSIQKPVETLCNPRRGGHVTYRFVPGRVRGGHVTFRFVPRKRARRSHDAPFCGPRRSRDAPFRGHKKVTWGRTSRNTRRRRMESDQQPMRR</sequence>
<feature type="region of interest" description="Disordered" evidence="1">
    <location>
        <begin position="83"/>
        <end position="131"/>
    </location>
</feature>
<evidence type="ECO:0000313" key="2">
    <source>
        <dbReference type="EMBL" id="GCC21018.1"/>
    </source>
</evidence>
<evidence type="ECO:0000256" key="1">
    <source>
        <dbReference type="SAM" id="MobiDB-lite"/>
    </source>
</evidence>
<accession>A0A401RSB3</accession>
<keyword evidence="3" id="KW-1185">Reference proteome</keyword>
<feature type="compositionally biased region" description="Basic residues" evidence="1">
    <location>
        <begin position="103"/>
        <end position="121"/>
    </location>
</feature>
<comment type="caution">
    <text evidence="2">The sequence shown here is derived from an EMBL/GenBank/DDBJ whole genome shotgun (WGS) entry which is preliminary data.</text>
</comment>
<dbReference type="AlphaFoldDB" id="A0A401RSB3"/>
<gene>
    <name evidence="2" type="ORF">chiPu_0000179</name>
</gene>
<name>A0A401RSB3_CHIPU</name>
<organism evidence="2 3">
    <name type="scientific">Chiloscyllium punctatum</name>
    <name type="common">Brownbanded bambooshark</name>
    <name type="synonym">Hemiscyllium punctatum</name>
    <dbReference type="NCBI Taxonomy" id="137246"/>
    <lineage>
        <taxon>Eukaryota</taxon>
        <taxon>Metazoa</taxon>
        <taxon>Chordata</taxon>
        <taxon>Craniata</taxon>
        <taxon>Vertebrata</taxon>
        <taxon>Chondrichthyes</taxon>
        <taxon>Elasmobranchii</taxon>
        <taxon>Galeomorphii</taxon>
        <taxon>Galeoidea</taxon>
        <taxon>Orectolobiformes</taxon>
        <taxon>Hemiscylliidae</taxon>
        <taxon>Chiloscyllium</taxon>
    </lineage>
</organism>
<dbReference type="Proteomes" id="UP000287033">
    <property type="component" value="Unassembled WGS sequence"/>
</dbReference>
<protein>
    <submittedName>
        <fullName evidence="2">Uncharacterized protein</fullName>
    </submittedName>
</protein>
<proteinExistence type="predicted"/>
<dbReference type="EMBL" id="BEZZ01000002">
    <property type="protein sequence ID" value="GCC21018.1"/>
    <property type="molecule type" value="Genomic_DNA"/>
</dbReference>